<organism evidence="1 2">
    <name type="scientific">Brachyspira pilosicoli</name>
    <name type="common">Serpulina pilosicoli</name>
    <dbReference type="NCBI Taxonomy" id="52584"/>
    <lineage>
        <taxon>Bacteria</taxon>
        <taxon>Pseudomonadati</taxon>
        <taxon>Spirochaetota</taxon>
        <taxon>Spirochaetia</taxon>
        <taxon>Brachyspirales</taxon>
        <taxon>Brachyspiraceae</taxon>
        <taxon>Brachyspira</taxon>
    </lineage>
</organism>
<dbReference type="AlphaFoldDB" id="A0A5C8F058"/>
<protein>
    <submittedName>
        <fullName evidence="1">Uncharacterized protein</fullName>
    </submittedName>
</protein>
<comment type="caution">
    <text evidence="1">The sequence shown here is derived from an EMBL/GenBank/DDBJ whole genome shotgun (WGS) entry which is preliminary data.</text>
</comment>
<gene>
    <name evidence="1" type="ORF">EPJ72_04430</name>
</gene>
<evidence type="ECO:0000313" key="1">
    <source>
        <dbReference type="EMBL" id="TXJ43163.1"/>
    </source>
</evidence>
<sequence>MKKLIIFFMFIINFNIFCFDMYSVDTFRTNYFKNFNYEEHENAKAMYDSIFGLFGGIINNRISDNELVNNQKQQLKIDFLYYLFDIKYNKIDNDYDALRFKDLSYETIKNMFWIDGRAYNPFVSYRFISGKPYTYYHIRNLINIALNDKDFTEKDIEELYGHKLHLDYAYKYKGVDNIEYLVKTNPTFKKFYEGSYNEIEGVLGITNYIYYNGKLVPEYKTGLSGNWTVKVLDKSYSLKELEIKYDGNLENFKSEIDPMFGDYGCLITPDKECIFKDEIYQLYDIITNDTYIAEKYLNEIFIIYQIYEIK</sequence>
<evidence type="ECO:0000313" key="2">
    <source>
        <dbReference type="Proteomes" id="UP000323176"/>
    </source>
</evidence>
<reference evidence="1 2" key="1">
    <citation type="journal article" date="1992" name="Lakartidningen">
        <title>[Penicillin V and not amoxicillin is the first choice preparation in acute otitis].</title>
        <authorList>
            <person name="Kamme C."/>
            <person name="Lundgren K."/>
            <person name="Prellner K."/>
        </authorList>
    </citation>
    <scope>NUCLEOTIDE SEQUENCE [LARGE SCALE GENOMIC DNA]</scope>
    <source>
        <strain evidence="1 2">PC5538III-hc</strain>
    </source>
</reference>
<proteinExistence type="predicted"/>
<dbReference type="Proteomes" id="UP000323176">
    <property type="component" value="Unassembled WGS sequence"/>
</dbReference>
<accession>A0A5C8F058</accession>
<name>A0A5C8F058_BRAPL</name>
<dbReference type="EMBL" id="SAXY01000030">
    <property type="protein sequence ID" value="TXJ43163.1"/>
    <property type="molecule type" value="Genomic_DNA"/>
</dbReference>